<reference evidence="6 7" key="1">
    <citation type="submission" date="2016-04" db="EMBL/GenBank/DDBJ databases">
        <authorList>
            <person name="Evans L.H."/>
            <person name="Alamgir A."/>
            <person name="Owens N."/>
            <person name="Weber N.D."/>
            <person name="Virtaneva K."/>
            <person name="Barbian K."/>
            <person name="Babar A."/>
            <person name="Rosenke K."/>
        </authorList>
    </citation>
    <scope>NUCLEOTIDE SEQUENCE [LARGE SCALE GENOMIC DNA]</scope>
    <source>
        <strain evidence="6">NIES-2108</strain>
    </source>
</reference>
<feature type="domain" description="Riboflavin kinase" evidence="5">
    <location>
        <begin position="4"/>
        <end position="92"/>
    </location>
</feature>
<organism evidence="6 7">
    <name type="scientific">Nostoc punctiforme NIES-2108</name>
    <dbReference type="NCBI Taxonomy" id="1356359"/>
    <lineage>
        <taxon>Bacteria</taxon>
        <taxon>Bacillati</taxon>
        <taxon>Cyanobacteriota</taxon>
        <taxon>Cyanophyceae</taxon>
        <taxon>Nostocales</taxon>
        <taxon>Nostocaceae</taxon>
        <taxon>Nostoc</taxon>
    </lineage>
</organism>
<keyword evidence="2" id="KW-0288">FMN</keyword>
<evidence type="ECO:0000313" key="7">
    <source>
        <dbReference type="Proteomes" id="UP000252085"/>
    </source>
</evidence>
<keyword evidence="3" id="KW-0808">Transferase</keyword>
<keyword evidence="1" id="KW-0285">Flavoprotein</keyword>
<dbReference type="GO" id="GO:0008531">
    <property type="term" value="F:riboflavin kinase activity"/>
    <property type="evidence" value="ECO:0007669"/>
    <property type="project" value="InterPro"/>
</dbReference>
<name>A0A367RDB7_NOSPU</name>
<evidence type="ECO:0000256" key="2">
    <source>
        <dbReference type="ARBA" id="ARBA00022643"/>
    </source>
</evidence>
<evidence type="ECO:0000256" key="1">
    <source>
        <dbReference type="ARBA" id="ARBA00022630"/>
    </source>
</evidence>
<dbReference type="GO" id="GO:0009231">
    <property type="term" value="P:riboflavin biosynthetic process"/>
    <property type="evidence" value="ECO:0007669"/>
    <property type="project" value="InterPro"/>
</dbReference>
<evidence type="ECO:0000256" key="4">
    <source>
        <dbReference type="ARBA" id="ARBA00022741"/>
    </source>
</evidence>
<dbReference type="EMBL" id="LXQE01000158">
    <property type="protein sequence ID" value="RCJ33881.1"/>
    <property type="molecule type" value="Genomic_DNA"/>
</dbReference>
<comment type="caution">
    <text evidence="6">The sequence shown here is derived from an EMBL/GenBank/DDBJ whole genome shotgun (WGS) entry which is preliminary data.</text>
</comment>
<dbReference type="GO" id="GO:0000166">
    <property type="term" value="F:nucleotide binding"/>
    <property type="evidence" value="ECO:0007669"/>
    <property type="project" value="UniProtKB-KW"/>
</dbReference>
<protein>
    <recommendedName>
        <fullName evidence="5">Riboflavin kinase domain-containing protein</fullName>
    </recommendedName>
</protein>
<sequence length="98" mass="11302">MKFFPGTLNIQLDQPYHLPKNVIRLEKEEYGGTVSVSIVPCQIFGRDAFILRTDKNNTESGDHPKTIIEIACDVKLRELYNLKDNDLIEVEIHDARFI</sequence>
<evidence type="ECO:0000256" key="3">
    <source>
        <dbReference type="ARBA" id="ARBA00022679"/>
    </source>
</evidence>
<gene>
    <name evidence="6" type="ORF">A6769_23930</name>
</gene>
<dbReference type="AlphaFoldDB" id="A0A367RDB7"/>
<keyword evidence="4" id="KW-0547">Nucleotide-binding</keyword>
<dbReference type="SUPFAM" id="SSF82114">
    <property type="entry name" value="Riboflavin kinase-like"/>
    <property type="match status" value="1"/>
</dbReference>
<dbReference type="InterPro" id="IPR023465">
    <property type="entry name" value="Riboflavin_kinase_dom_sf"/>
</dbReference>
<accession>A0A367RDB7</accession>
<evidence type="ECO:0000313" key="6">
    <source>
        <dbReference type="EMBL" id="RCJ33881.1"/>
    </source>
</evidence>
<proteinExistence type="predicted"/>
<dbReference type="Gene3D" id="2.40.30.30">
    <property type="entry name" value="Riboflavin kinase-like"/>
    <property type="match status" value="1"/>
</dbReference>
<evidence type="ECO:0000259" key="5">
    <source>
        <dbReference type="Pfam" id="PF01982"/>
    </source>
</evidence>
<dbReference type="Proteomes" id="UP000252085">
    <property type="component" value="Unassembled WGS sequence"/>
</dbReference>
<dbReference type="Pfam" id="PF01982">
    <property type="entry name" value="CTP-dep_RFKase"/>
    <property type="match status" value="1"/>
</dbReference>
<dbReference type="InterPro" id="IPR023602">
    <property type="entry name" value="Riboflavin_kinase_CTP-dep"/>
</dbReference>